<dbReference type="Bgee" id="ENSG00000144591">
    <property type="expression patterns" value="Expressed in body of pancreas and 170 other cell types or tissues"/>
</dbReference>
<organism evidence="1 2">
    <name type="scientific">Homo sapiens</name>
    <name type="common">Human</name>
    <dbReference type="NCBI Taxonomy" id="9606"/>
    <lineage>
        <taxon>Eukaryota</taxon>
        <taxon>Metazoa</taxon>
        <taxon>Chordata</taxon>
        <taxon>Craniata</taxon>
        <taxon>Vertebrata</taxon>
        <taxon>Euteleostomi</taxon>
        <taxon>Mammalia</taxon>
        <taxon>Eutheria</taxon>
        <taxon>Euarchontoglires</taxon>
        <taxon>Primates</taxon>
        <taxon>Haplorrhini</taxon>
        <taxon>Catarrhini</taxon>
        <taxon>Hominidae</taxon>
        <taxon>Homo</taxon>
    </lineage>
</organism>
<proteinExistence type="evidence at protein level"/>
<dbReference type="Ensembl" id="ENST00000682488.1">
    <property type="protein sequence ID" value="ENSP00000507140.1"/>
    <property type="gene ID" value="ENSG00000144591.20"/>
</dbReference>
<accession>A0A804HIM4</accession>
<dbReference type="GeneTree" id="ENSGT00940000157018"/>
<dbReference type="Proteomes" id="UP000005640">
    <property type="component" value="Chromosome 2"/>
</dbReference>
<protein>
    <submittedName>
        <fullName evidence="1">GDP-mannose pyrophosphorylase A</fullName>
    </submittedName>
</protein>
<reference evidence="1 2" key="2">
    <citation type="journal article" date="2004" name="Nature">
        <title>Finishing the euchromatic sequence of the human genome.</title>
        <authorList>
            <consortium name="International Human Genome Sequencing Consortium"/>
        </authorList>
    </citation>
    <scope>NUCLEOTIDE SEQUENCE [LARGE SCALE GENOMIC DNA]</scope>
</reference>
<keyword evidence="2" id="KW-1185">Reference proteome</keyword>
<evidence type="ECO:0007829" key="3">
    <source>
        <dbReference type="PeptideAtlas" id="A0A804HIM4"/>
    </source>
</evidence>
<gene>
    <name evidence="1" type="primary">GMPPA</name>
</gene>
<dbReference type="EMBL" id="AC053503">
    <property type="status" value="NOT_ANNOTATED_CDS"/>
    <property type="molecule type" value="Genomic_DNA"/>
</dbReference>
<reference evidence="1" key="4">
    <citation type="submission" date="2025-08" db="UniProtKB">
        <authorList>
            <consortium name="Ensembl"/>
        </authorList>
    </citation>
    <scope>IDENTIFICATION</scope>
</reference>
<reference evidence="1" key="5">
    <citation type="submission" date="2025-09" db="UniProtKB">
        <authorList>
            <consortium name="Ensembl"/>
        </authorList>
    </citation>
    <scope>IDENTIFICATION</scope>
</reference>
<dbReference type="OpenTargets" id="ENSG00000144591"/>
<evidence type="ECO:0007829" key="4">
    <source>
        <dbReference type="ProteomicsDB" id="A0A804HIM4"/>
    </source>
</evidence>
<name>A0A804HIM4_HUMAN</name>
<evidence type="ECO:0000313" key="1">
    <source>
        <dbReference type="Ensembl" id="ENSP00000507140.1"/>
    </source>
</evidence>
<dbReference type="AlphaFoldDB" id="A0A804HIM4"/>
<dbReference type="HGNC" id="HGNC:22923">
    <property type="gene designation" value="GMPPA"/>
</dbReference>
<dbReference type="OrthoDB" id="285674at2759"/>
<dbReference type="Ensembl" id="ENST00000682488.1">
    <property type="protein sequence ID" value="ENSP00000507140.1"/>
    <property type="gene ID" value="ENSG00000144591.21"/>
</dbReference>
<keyword evidence="3 4" id="KW-1267">Proteomics identification</keyword>
<reference evidence="1 2" key="1">
    <citation type="journal article" date="2001" name="Nature">
        <title>Initial sequencing and analysis of the human genome.</title>
        <authorList>
            <consortium name="International Human Genome Sequencing Consortium"/>
            <person name="Lander E.S."/>
            <person name="Linton L.M."/>
            <person name="Birren B."/>
            <person name="Nusbaum C."/>
            <person name="Zody M.C."/>
            <person name="Baldwin J."/>
            <person name="Devon K."/>
            <person name="Dewar K."/>
            <person name="Doyle M."/>
            <person name="FitzHugh W."/>
            <person name="Funke R."/>
            <person name="Gage D."/>
            <person name="Harris K."/>
            <person name="Heaford A."/>
            <person name="Howland J."/>
            <person name="Kann L."/>
            <person name="Lehoczky J."/>
            <person name="LeVine R."/>
            <person name="McEwan P."/>
            <person name="McKernan K."/>
            <person name="Meldrim J."/>
            <person name="Mesirov J.P."/>
            <person name="Miranda C."/>
            <person name="Morris W."/>
            <person name="Naylor J."/>
            <person name="Raymond C."/>
            <person name="Rosetti M."/>
            <person name="Santos R."/>
            <person name="Sheridan A."/>
            <person name="Sougnez C."/>
            <person name="Stange-Thomann N."/>
            <person name="Stojanovic N."/>
            <person name="Subramanian A."/>
            <person name="Wyman D."/>
            <person name="Rogers J."/>
            <person name="Sulston J."/>
            <person name="Ainscough R."/>
            <person name="Beck S."/>
            <person name="Bentley D."/>
            <person name="Burton J."/>
            <person name="Clee C."/>
            <person name="Carter N."/>
            <person name="Coulson A."/>
            <person name="Deadman R."/>
            <person name="Deloukas P."/>
            <person name="Dunham A."/>
            <person name="Dunham I."/>
            <person name="Durbin R."/>
            <person name="French L."/>
            <person name="Grafham D."/>
            <person name="Gregory S."/>
            <person name="Hubbard T."/>
            <person name="Humphray S."/>
            <person name="Hunt A."/>
            <person name="Jones M."/>
            <person name="Lloyd C."/>
            <person name="McMurray A."/>
            <person name="Matthews L."/>
            <person name="Mercer S."/>
            <person name="Milne S."/>
            <person name="Mullikin J.C."/>
            <person name="Mungall A."/>
            <person name="Plumb R."/>
            <person name="Ross M."/>
            <person name="Shownkeen R."/>
            <person name="Sims S."/>
            <person name="Waterston R.H."/>
            <person name="Wilson R.K."/>
            <person name="Hillier L.W."/>
            <person name="McPherson J.D."/>
            <person name="Marra M.A."/>
            <person name="Mardis E.R."/>
            <person name="Fulton L.A."/>
            <person name="Chinwalla A.T."/>
            <person name="Pepin K.H."/>
            <person name="Gish W.R."/>
            <person name="Chissoe S.L."/>
            <person name="Wendl M.C."/>
            <person name="Delehaunty K.D."/>
            <person name="Miner T.L."/>
            <person name="Delehaunty A."/>
            <person name="Kramer J.B."/>
            <person name="Cook L.L."/>
            <person name="Fulton R.S."/>
            <person name="Johnson D.L."/>
            <person name="Minx P.J."/>
            <person name="Clifton S.W."/>
            <person name="Hawkins T."/>
            <person name="Branscomb E."/>
            <person name="Predki P."/>
            <person name="Richardson P."/>
            <person name="Wenning S."/>
            <person name="Slezak T."/>
            <person name="Doggett N."/>
            <person name="Cheng J.F."/>
            <person name="Olsen A."/>
            <person name="Lucas S."/>
            <person name="Elkin C."/>
            <person name="Uberbacher E."/>
            <person name="Frazier M."/>
            <person name="Gibbs R.A."/>
            <person name="Muzny D.M."/>
            <person name="Scherer S.E."/>
            <person name="Bouck J.B."/>
            <person name="Sodergren E.J."/>
            <person name="Worley K.C."/>
            <person name="Rives C.M."/>
            <person name="Gorrell J.H."/>
            <person name="Metzker M.L."/>
            <person name="Naylor S.L."/>
            <person name="Kucherlapati R.S."/>
            <person name="Nelson D.L."/>
            <person name="Weinstock G.M."/>
            <person name="Sakaki Y."/>
            <person name="Fujiyama A."/>
            <person name="Hattori M."/>
            <person name="Yada T."/>
            <person name="Toyoda A."/>
            <person name="Itoh T."/>
            <person name="Kawagoe C."/>
            <person name="Watanabe H."/>
            <person name="Totoki Y."/>
            <person name="Taylor T."/>
            <person name="Weissenbach J."/>
            <person name="Heilig R."/>
            <person name="Saurin W."/>
            <person name="Artiguenave F."/>
            <person name="Brottier P."/>
            <person name="Bruls T."/>
            <person name="Pelletier E."/>
            <person name="Robert C."/>
            <person name="Wincker P."/>
            <person name="Smith D.R."/>
            <person name="Doucette-Stamm L."/>
            <person name="Rubenfield M."/>
            <person name="Weinstock K."/>
            <person name="Lee H.M."/>
            <person name="Dubois J."/>
            <person name="Rosenthal A."/>
            <person name="Platzer M."/>
            <person name="Nyakatura G."/>
            <person name="Taudien S."/>
            <person name="Rump A."/>
            <person name="Yang H."/>
            <person name="Yu J."/>
            <person name="Wang J."/>
            <person name="Huang G."/>
            <person name="Gu J."/>
            <person name="Hood L."/>
            <person name="Rowen L."/>
            <person name="Madan A."/>
            <person name="Qin S."/>
            <person name="Davis R.W."/>
            <person name="Federspiel N.A."/>
            <person name="Abola A.P."/>
            <person name="Proctor M.J."/>
            <person name="Myers R.M."/>
            <person name="Schmutz J."/>
            <person name="Dickson M."/>
            <person name="Grimwood J."/>
            <person name="Cox D.R."/>
            <person name="Olson M.V."/>
            <person name="Kaul R."/>
            <person name="Raymond C."/>
            <person name="Shimizu N."/>
            <person name="Kawasaki K."/>
            <person name="Minoshima S."/>
            <person name="Evans G.A."/>
            <person name="Athanasiou M."/>
            <person name="Schultz R."/>
            <person name="Roe B.A."/>
            <person name="Chen F."/>
            <person name="Pan H."/>
            <person name="Ramser J."/>
            <person name="Lehrach H."/>
            <person name="Reinhardt R."/>
            <person name="McCombie W.R."/>
            <person name="de la Bastide M."/>
            <person name="Dedhia N."/>
            <person name="Blocker H."/>
            <person name="Hornischer K."/>
            <person name="Nordsiek G."/>
            <person name="Agarwala R."/>
            <person name="Aravind L."/>
            <person name="Bailey J.A."/>
            <person name="Bateman A."/>
            <person name="Batzoglou S."/>
            <person name="Birney E."/>
            <person name="Bork P."/>
            <person name="Brown D.G."/>
            <person name="Burge C.B."/>
            <person name="Cerutti L."/>
            <person name="Chen H.C."/>
            <person name="Church D."/>
            <person name="Clamp M."/>
            <person name="Copley R.R."/>
            <person name="Doerks T."/>
            <person name="Eddy S.R."/>
            <person name="Eichler E.E."/>
            <person name="Furey T.S."/>
            <person name="Galagan J."/>
            <person name="Gilbert J.G."/>
            <person name="Harmon C."/>
            <person name="Hayashizaki Y."/>
            <person name="Haussler D."/>
            <person name="Hermjakob H."/>
            <person name="Hokamp K."/>
            <person name="Jang W."/>
            <person name="Johnson L.S."/>
            <person name="Jones T.A."/>
            <person name="Kasif S."/>
            <person name="Kaspryzk A."/>
            <person name="Kennedy S."/>
            <person name="Kent W.J."/>
            <person name="Kitts P."/>
            <person name="Koonin E.V."/>
            <person name="Korf I."/>
            <person name="Kulp D."/>
            <person name="Lancet D."/>
            <person name="Lowe T.M."/>
            <person name="McLysaght A."/>
            <person name="Mikkelsen T."/>
            <person name="Moran J.V."/>
            <person name="Mulder N."/>
            <person name="Pollara V.J."/>
            <person name="Ponting C.P."/>
            <person name="Schuler G."/>
            <person name="Schultz J."/>
            <person name="Slater G."/>
            <person name="Smit A.F."/>
            <person name="Stupka E."/>
            <person name="Szustakowski J."/>
            <person name="Thierry-Mieg D."/>
            <person name="Thierry-Mieg J."/>
            <person name="Wagner L."/>
            <person name="Wallis J."/>
            <person name="Wheeler R."/>
            <person name="Williams A."/>
            <person name="Wolf Y.I."/>
            <person name="Wolfe K.H."/>
            <person name="Yang S.P."/>
            <person name="Yeh R.F."/>
            <person name="Collins F."/>
            <person name="Guyer M.S."/>
            <person name="Peterson J."/>
            <person name="Felsenfeld A."/>
            <person name="Wetterstrand K.A."/>
            <person name="Patrinos A."/>
            <person name="Morgan M.J."/>
            <person name="de Jong P."/>
            <person name="Catanese J.J."/>
            <person name="Osoegawa K."/>
            <person name="Shizuya H."/>
            <person name="Choi S."/>
            <person name="Chen Y.J."/>
        </authorList>
    </citation>
    <scope>NUCLEOTIDE SEQUENCE [LARGE SCALE GENOMIC DNA]</scope>
</reference>
<dbReference type="SMR" id="A0A804HIM4"/>
<reference evidence="1 2" key="3">
    <citation type="journal article" date="2005" name="Nature">
        <title>Generation and annotation of the DNA sequences of human chromosomes 2 and 4.</title>
        <authorList>
            <person name="Hillier L.W."/>
            <person name="Graves T.A."/>
            <person name="Fulton R.S."/>
            <person name="Fulton L.A."/>
            <person name="Pepin K.H."/>
            <person name="Minx P."/>
            <person name="Wagner-McPherson C."/>
            <person name="Layman D."/>
            <person name="Wylie K."/>
            <person name="Sekhon M."/>
            <person name="Becker M.C."/>
            <person name="Fewell G.A."/>
            <person name="Delehaunty K.D."/>
            <person name="Miner T.L."/>
            <person name="Nash W.E."/>
            <person name="Kremitzki C."/>
            <person name="Oddy L."/>
            <person name="Du H."/>
            <person name="Sun H."/>
            <person name="Bradshaw-Cordum H."/>
            <person name="Ali J."/>
            <person name="Carter J."/>
            <person name="Cordes M."/>
            <person name="Harris A."/>
            <person name="Isak A."/>
            <person name="van Brunt A."/>
            <person name="Nguyen C."/>
            <person name="Du F."/>
            <person name="Courtney L."/>
            <person name="Kalicki J."/>
            <person name="Ozersky P."/>
            <person name="Abbott S."/>
            <person name="Armstrong J."/>
            <person name="Belter E.A."/>
            <person name="Caruso L."/>
            <person name="Cedroni M."/>
            <person name="Cotton M."/>
            <person name="Davidson T."/>
            <person name="Desai A."/>
            <person name="Elliott G."/>
            <person name="Erb T."/>
            <person name="Fronick C."/>
            <person name="Gaige T."/>
            <person name="Haakenson W."/>
            <person name="Haglund K."/>
            <person name="Holmes A."/>
            <person name="Harkins R."/>
            <person name="Kim K."/>
            <person name="Kruchowski S.S."/>
            <person name="Strong C.M."/>
            <person name="Grewal N."/>
            <person name="Goyea E."/>
            <person name="Hou S."/>
            <person name="Levy A."/>
            <person name="Martinka S."/>
            <person name="Mead K."/>
            <person name="McLellan M.D."/>
            <person name="Meyer R."/>
            <person name="Randall-Maher J."/>
            <person name="Tomlinson C."/>
            <person name="Dauphin-Kohlberg S."/>
            <person name="Kozlowicz-Reilly A."/>
            <person name="Shah N."/>
            <person name="Swearengen-Shahid S."/>
            <person name="Snider J."/>
            <person name="Strong J.T."/>
            <person name="Thompson J."/>
            <person name="Yoakum M."/>
            <person name="Leonard S."/>
            <person name="Pearman C."/>
            <person name="Trani L."/>
            <person name="Radionenko M."/>
            <person name="Waligorski J.E."/>
            <person name="Wang C."/>
            <person name="Rock S.M."/>
            <person name="Tin-Wollam A.M."/>
            <person name="Maupin R."/>
            <person name="Latreille P."/>
            <person name="Wendl M.C."/>
            <person name="Yang S.P."/>
            <person name="Pohl C."/>
            <person name="Wallis J.W."/>
            <person name="Spieth J."/>
            <person name="Bieri T.A."/>
            <person name="Berkowicz N."/>
            <person name="Nelson J.O."/>
            <person name="Osborne J."/>
            <person name="Ding L."/>
            <person name="Meyer R."/>
            <person name="Sabo A."/>
            <person name="Shotland Y."/>
            <person name="Sinha P."/>
            <person name="Wohldmann P.E."/>
            <person name="Cook L.L."/>
            <person name="Hickenbotham M.T."/>
            <person name="Eldred J."/>
            <person name="Williams D."/>
            <person name="Jones T.A."/>
            <person name="She X."/>
            <person name="Ciccarelli F.D."/>
            <person name="Izaurralde E."/>
            <person name="Taylor J."/>
            <person name="Schmutz J."/>
            <person name="Myers R.M."/>
            <person name="Cox D.R."/>
            <person name="Huang X."/>
            <person name="McPherson J.D."/>
            <person name="Mardis E.R."/>
            <person name="Clifton S.W."/>
            <person name="Warren W.C."/>
            <person name="Chinwalla A.T."/>
            <person name="Eddy S.R."/>
            <person name="Marra M.A."/>
            <person name="Ovcharenko I."/>
            <person name="Furey T.S."/>
            <person name="Miller W."/>
            <person name="Eichler E.E."/>
            <person name="Bork P."/>
            <person name="Suyama M."/>
            <person name="Torrents D."/>
            <person name="Waterston R.H."/>
            <person name="Wilson R.K."/>
        </authorList>
    </citation>
    <scope>NUCLEOTIDE SEQUENCE [LARGE SCALE GENOMIC DNA]</scope>
</reference>
<evidence type="ECO:0000313" key="2">
    <source>
        <dbReference type="Proteomes" id="UP000005640"/>
    </source>
</evidence>
<sequence length="47" mass="5289">MLKAVILIGGPQKGTRFRPLSFEVLILNSIVLPHKELSRSFTNQIIL</sequence>